<dbReference type="CDD" id="cd04690">
    <property type="entry name" value="NUDIX_Hydrolase"/>
    <property type="match status" value="1"/>
</dbReference>
<dbReference type="InterPro" id="IPR000086">
    <property type="entry name" value="NUDIX_hydrolase_dom"/>
</dbReference>
<gene>
    <name evidence="4" type="ORF">DC082_05685</name>
</gene>
<evidence type="ECO:0000256" key="1">
    <source>
        <dbReference type="ARBA" id="ARBA00001946"/>
    </source>
</evidence>
<organism evidence="4 5">
    <name type="scientific">Ignatzschineria indica</name>
    <dbReference type="NCBI Taxonomy" id="472583"/>
    <lineage>
        <taxon>Bacteria</taxon>
        <taxon>Pseudomonadati</taxon>
        <taxon>Pseudomonadota</taxon>
        <taxon>Gammaproteobacteria</taxon>
        <taxon>Cardiobacteriales</taxon>
        <taxon>Ignatzschineriaceae</taxon>
        <taxon>Ignatzschineria</taxon>
    </lineage>
</organism>
<evidence type="ECO:0000313" key="4">
    <source>
        <dbReference type="EMBL" id="PWD85011.1"/>
    </source>
</evidence>
<dbReference type="PROSITE" id="PS51462">
    <property type="entry name" value="NUDIX"/>
    <property type="match status" value="1"/>
</dbReference>
<proteinExistence type="predicted"/>
<dbReference type="SUPFAM" id="SSF55811">
    <property type="entry name" value="Nudix"/>
    <property type="match status" value="1"/>
</dbReference>
<dbReference type="EMBL" id="QEWR01000002">
    <property type="protein sequence ID" value="PWD85011.1"/>
    <property type="molecule type" value="Genomic_DNA"/>
</dbReference>
<comment type="caution">
    <text evidence="4">The sequence shown here is derived from an EMBL/GenBank/DDBJ whole genome shotgun (WGS) entry which is preliminary data.</text>
</comment>
<dbReference type="Pfam" id="PF00293">
    <property type="entry name" value="NUDIX"/>
    <property type="match status" value="1"/>
</dbReference>
<dbReference type="InterPro" id="IPR020084">
    <property type="entry name" value="NUDIX_hydrolase_CS"/>
</dbReference>
<evidence type="ECO:0000313" key="5">
    <source>
        <dbReference type="Proteomes" id="UP000244948"/>
    </source>
</evidence>
<dbReference type="PANTHER" id="PTHR43046:SF2">
    <property type="entry name" value="8-OXO-DGTP DIPHOSPHATASE-RELATED"/>
    <property type="match status" value="1"/>
</dbReference>
<dbReference type="AlphaFoldDB" id="A0A2U2AP73"/>
<accession>A0A2U2AP73</accession>
<comment type="cofactor">
    <cofactor evidence="1">
        <name>Mg(2+)</name>
        <dbReference type="ChEBI" id="CHEBI:18420"/>
    </cofactor>
</comment>
<dbReference type="Gene3D" id="3.90.79.10">
    <property type="entry name" value="Nucleoside Triphosphate Pyrophosphohydrolase"/>
    <property type="match status" value="1"/>
</dbReference>
<keyword evidence="2" id="KW-0378">Hydrolase</keyword>
<dbReference type="GO" id="GO:0016787">
    <property type="term" value="F:hydrolase activity"/>
    <property type="evidence" value="ECO:0007669"/>
    <property type="project" value="UniProtKB-KW"/>
</dbReference>
<protein>
    <submittedName>
        <fullName evidence="4">NUDIX domain-containing protein</fullName>
    </submittedName>
</protein>
<dbReference type="Proteomes" id="UP000244948">
    <property type="component" value="Unassembled WGS sequence"/>
</dbReference>
<dbReference type="PROSITE" id="PS00893">
    <property type="entry name" value="NUDIX_BOX"/>
    <property type="match status" value="1"/>
</dbReference>
<evidence type="ECO:0000256" key="2">
    <source>
        <dbReference type="ARBA" id="ARBA00022801"/>
    </source>
</evidence>
<dbReference type="RefSeq" id="WP_109236093.1">
    <property type="nucleotide sequence ID" value="NZ_BMXZ01000001.1"/>
</dbReference>
<dbReference type="InterPro" id="IPR015797">
    <property type="entry name" value="NUDIX_hydrolase-like_dom_sf"/>
</dbReference>
<name>A0A2U2AP73_9GAMM</name>
<dbReference type="PANTHER" id="PTHR43046">
    <property type="entry name" value="GDP-MANNOSE MANNOSYL HYDROLASE"/>
    <property type="match status" value="1"/>
</dbReference>
<feature type="domain" description="Nudix hydrolase" evidence="3">
    <location>
        <begin position="12"/>
        <end position="144"/>
    </location>
</feature>
<keyword evidence="5" id="KW-1185">Reference proteome</keyword>
<sequence length="157" mass="17422">MNKISHTPEEKLFILAAGIMIDPKGRLLIVRKKNTEKYMLPGGKIEPHETAIEALIRELKEELDVEIPAALANFITTYEAPAANEPGYQIRSNLFFILLPQAIEVKAATEIAEAIWITPQEVENYPLAPLMTSFVIPTWLDLIAEAGASLGFDLHNA</sequence>
<reference evidence="4 5" key="1">
    <citation type="journal article" date="2018" name="Genome Announc.">
        <title>Ignatzschineria cameli sp. nov., isolated from necrotic foot tissue of dromedaries (Camelus dromedarius) and associated maggots (Wohlfahrtia species) in Dubai.</title>
        <authorList>
            <person name="Tsang C.C."/>
            <person name="Tang J.Y."/>
            <person name="Fong J.Y."/>
            <person name="Kinne J."/>
            <person name="Lee H.H."/>
            <person name="Joseph M."/>
            <person name="Jose S."/>
            <person name="Schuster R.K."/>
            <person name="Tang Y."/>
            <person name="Sivakumar S."/>
            <person name="Chen J.H."/>
            <person name="Teng J.L."/>
            <person name="Lau S.K."/>
            <person name="Wernery U."/>
            <person name="Woo P.C."/>
        </authorList>
    </citation>
    <scope>NUCLEOTIDE SEQUENCE [LARGE SCALE GENOMIC DNA]</scope>
    <source>
        <strain evidence="4 5">KCTC 22643</strain>
    </source>
</reference>
<evidence type="ECO:0000259" key="3">
    <source>
        <dbReference type="PROSITE" id="PS51462"/>
    </source>
</evidence>